<dbReference type="OrthoDB" id="1668230at2759"/>
<comment type="caution">
    <text evidence="1">The sequence shown here is derived from an EMBL/GenBank/DDBJ whole genome shotgun (WGS) entry which is preliminary data.</text>
</comment>
<evidence type="ECO:0000313" key="1">
    <source>
        <dbReference type="EMBL" id="CAE7388068.1"/>
    </source>
</evidence>
<gene>
    <name evidence="1" type="primary">SLC4A4</name>
    <name evidence="1" type="ORF">SNAT2548_LOCUS21161</name>
</gene>
<sequence length="119" mass="14467">MCERAKHLYKAHEDRAEQKMWRALQQLPEDLYAEAIASKPENVPEELLFHNRYRKEIFRSLSENDQRKLQVFHNLMYVRYPHSDEKRRNPQRFWMAENLIMSRQKEAALAKKNIKPKKG</sequence>
<dbReference type="Proteomes" id="UP000604046">
    <property type="component" value="Unassembled WGS sequence"/>
</dbReference>
<protein>
    <submittedName>
        <fullName evidence="1">SLC4A4 protein</fullName>
    </submittedName>
</protein>
<keyword evidence="2" id="KW-1185">Reference proteome</keyword>
<organism evidence="1 2">
    <name type="scientific">Symbiodinium natans</name>
    <dbReference type="NCBI Taxonomy" id="878477"/>
    <lineage>
        <taxon>Eukaryota</taxon>
        <taxon>Sar</taxon>
        <taxon>Alveolata</taxon>
        <taxon>Dinophyceae</taxon>
        <taxon>Suessiales</taxon>
        <taxon>Symbiodiniaceae</taxon>
        <taxon>Symbiodinium</taxon>
    </lineage>
</organism>
<proteinExistence type="predicted"/>
<evidence type="ECO:0000313" key="2">
    <source>
        <dbReference type="Proteomes" id="UP000604046"/>
    </source>
</evidence>
<name>A0A812QD35_9DINO</name>
<dbReference type="AlphaFoldDB" id="A0A812QD35"/>
<accession>A0A812QD35</accession>
<reference evidence="1" key="1">
    <citation type="submission" date="2021-02" db="EMBL/GenBank/DDBJ databases">
        <authorList>
            <person name="Dougan E. K."/>
            <person name="Rhodes N."/>
            <person name="Thang M."/>
            <person name="Chan C."/>
        </authorList>
    </citation>
    <scope>NUCLEOTIDE SEQUENCE</scope>
</reference>
<dbReference type="EMBL" id="CAJNDS010002237">
    <property type="protein sequence ID" value="CAE7388068.1"/>
    <property type="molecule type" value="Genomic_DNA"/>
</dbReference>